<organism evidence="1 2">
    <name type="scientific">SAR86 cluster bacterium</name>
    <dbReference type="NCBI Taxonomy" id="2030880"/>
    <lineage>
        <taxon>Bacteria</taxon>
        <taxon>Pseudomonadati</taxon>
        <taxon>Pseudomonadota</taxon>
        <taxon>Gammaproteobacteria</taxon>
        <taxon>SAR86 cluster</taxon>
    </lineage>
</organism>
<sequence length="193" mass="21741">MMEKTLINELEKQFEKAGFVASGELISDGDLVIPENTLCMHNSFGLMVGVEISEKGEELVGVINQYKENMHSLMRKALLFLENKKGLIVDGYLILIITGEPNENAKKLIREIELDTKVCRKHVVWPKEDRSELDKLQFITVLNLPEPLPSNSGSNVSFELSEKAKVLLDEYKRLGNLDGVLDSIKQGRLNDVN</sequence>
<evidence type="ECO:0000313" key="1">
    <source>
        <dbReference type="EMBL" id="PCJ28177.1"/>
    </source>
</evidence>
<gene>
    <name evidence="1" type="ORF">COA96_01320</name>
</gene>
<reference evidence="2" key="1">
    <citation type="submission" date="2017-08" db="EMBL/GenBank/DDBJ databases">
        <title>A dynamic microbial community with high functional redundancy inhabits the cold, oxic subseafloor aquifer.</title>
        <authorList>
            <person name="Tully B.J."/>
            <person name="Wheat C.G."/>
            <person name="Glazer B.T."/>
            <person name="Huber J.A."/>
        </authorList>
    </citation>
    <scope>NUCLEOTIDE SEQUENCE [LARGE SCALE GENOMIC DNA]</scope>
</reference>
<dbReference type="Pfam" id="PF20289">
    <property type="entry name" value="MComp1"/>
    <property type="match status" value="1"/>
</dbReference>
<dbReference type="EMBL" id="NVVJ01000003">
    <property type="protein sequence ID" value="PCJ28177.1"/>
    <property type="molecule type" value="Genomic_DNA"/>
</dbReference>
<evidence type="ECO:0000313" key="2">
    <source>
        <dbReference type="Proteomes" id="UP000218327"/>
    </source>
</evidence>
<comment type="caution">
    <text evidence="1">The sequence shown here is derived from an EMBL/GenBank/DDBJ whole genome shotgun (WGS) entry which is preliminary data.</text>
</comment>
<accession>A0A2A5B9D1</accession>
<dbReference type="Proteomes" id="UP000218327">
    <property type="component" value="Unassembled WGS sequence"/>
</dbReference>
<protein>
    <submittedName>
        <fullName evidence="1">Uncharacterized protein</fullName>
    </submittedName>
</protein>
<dbReference type="InterPro" id="IPR046905">
    <property type="entry name" value="ABC-3C_MC1"/>
</dbReference>
<dbReference type="AlphaFoldDB" id="A0A2A5B9D1"/>
<name>A0A2A5B9D1_9GAMM</name>
<proteinExistence type="predicted"/>